<comment type="caution">
    <text evidence="1">The sequence shown here is derived from an EMBL/GenBank/DDBJ whole genome shotgun (WGS) entry which is preliminary data.</text>
</comment>
<accession>A0ACC0KGR6</accession>
<reference evidence="1 2" key="1">
    <citation type="journal article" date="2022" name="Genome Biol. Evol.">
        <title>The Spruce Budworm Genome: Reconstructing the Evolutionary History of Antifreeze Proteins.</title>
        <authorList>
            <person name="Beliveau C."/>
            <person name="Gagne P."/>
            <person name="Picq S."/>
            <person name="Vernygora O."/>
            <person name="Keeling C.I."/>
            <person name="Pinkney K."/>
            <person name="Doucet D."/>
            <person name="Wen F."/>
            <person name="Johnston J.S."/>
            <person name="Maaroufi H."/>
            <person name="Boyle B."/>
            <person name="Laroche J."/>
            <person name="Dewar K."/>
            <person name="Juretic N."/>
            <person name="Blackburn G."/>
            <person name="Nisole A."/>
            <person name="Brunet B."/>
            <person name="Brandao M."/>
            <person name="Lumley L."/>
            <person name="Duan J."/>
            <person name="Quan G."/>
            <person name="Lucarotti C.J."/>
            <person name="Roe A.D."/>
            <person name="Sperling F.A.H."/>
            <person name="Levesque R.C."/>
            <person name="Cusson M."/>
        </authorList>
    </citation>
    <scope>NUCLEOTIDE SEQUENCE [LARGE SCALE GENOMIC DNA]</scope>
    <source>
        <strain evidence="1">Glfc:IPQL:Cfum</strain>
    </source>
</reference>
<gene>
    <name evidence="1" type="ORF">MSG28_003776</name>
</gene>
<dbReference type="EMBL" id="CM046106">
    <property type="protein sequence ID" value="KAI8435473.1"/>
    <property type="molecule type" value="Genomic_DNA"/>
</dbReference>
<proteinExistence type="predicted"/>
<evidence type="ECO:0000313" key="2">
    <source>
        <dbReference type="Proteomes" id="UP001064048"/>
    </source>
</evidence>
<organism evidence="1 2">
    <name type="scientific">Choristoneura fumiferana</name>
    <name type="common">Spruce budworm moth</name>
    <name type="synonym">Archips fumiferana</name>
    <dbReference type="NCBI Taxonomy" id="7141"/>
    <lineage>
        <taxon>Eukaryota</taxon>
        <taxon>Metazoa</taxon>
        <taxon>Ecdysozoa</taxon>
        <taxon>Arthropoda</taxon>
        <taxon>Hexapoda</taxon>
        <taxon>Insecta</taxon>
        <taxon>Pterygota</taxon>
        <taxon>Neoptera</taxon>
        <taxon>Endopterygota</taxon>
        <taxon>Lepidoptera</taxon>
        <taxon>Glossata</taxon>
        <taxon>Ditrysia</taxon>
        <taxon>Tortricoidea</taxon>
        <taxon>Tortricidae</taxon>
        <taxon>Tortricinae</taxon>
        <taxon>Choristoneura</taxon>
    </lineage>
</organism>
<evidence type="ECO:0000313" key="1">
    <source>
        <dbReference type="EMBL" id="KAI8435473.1"/>
    </source>
</evidence>
<name>A0ACC0KGR6_CHOFU</name>
<dbReference type="Proteomes" id="UP001064048">
    <property type="component" value="Chromosome 6"/>
</dbReference>
<feature type="non-terminal residue" evidence="1">
    <location>
        <position position="2659"/>
    </location>
</feature>
<protein>
    <submittedName>
        <fullName evidence="1">Uncharacterized protein</fullName>
    </submittedName>
</protein>
<keyword evidence="2" id="KW-1185">Reference proteome</keyword>
<sequence>MTDMPPYLAVKDEEKDSGQGDSESASELDDWDLPLSYDKPRHLEPIKGAERVEHSWRVKEKYKTHCVALVLCLNVGVDAPDVVKTQPCARLECWIEPEQGPGEHRARAAAPVKKLCCSLRRNAKDERVLFHYNGHGVPKPTSQGEIWVFNRTWMGAPSLYVYDCSNAGVIVDNFRAFADQHERDYELNSKSAESPAPAAVSYKNCIQLGACAAGQTLPMSPELPADLFTACLTTPVKMAMKWFVLRHSAGSATAAAAAQRHQNLHDLIDNTLHRVRALQLLCRFLSLGARAVRAVLAVGIFPYMLKLLQASAHDLRASMVYIWAKIIAVDPTCQVDLVNAKGHKYFLSILSDSTVDSEHRTLAAYVLAGIVDNYPAGQEAAQQLGDGSPLLRQWACICLGRLWRGCDAARWAGVRDLAHEKLYPLLREPHPEVRAACAFALGTFVAAGGCWPRTEHANALDQQVGAELARALPHDASPLVRAEILHALQWLVLIFEQHFIAVYIQERMRKSDRESLHGGTGPVDHGQDALGACGAGGAGGSASLPPSPNLRAAAGPLSPRDHTRTLPHPPHSLVSLRGARLETQAFHSRCALPPAVVLFHPYDQHIALASKDNFGIWDWGTAAKLCVGSWRKAWGRVTALAYLNAHERALLAVASHAGHLAVLCGGSRRKAWGRVTALAYLNAHERALLAVASHAGHLAVYRYCAGGRGARRGAASPRSPTSTRTSARCWQWPRTPDTWPCTGTVRGVAAQGVGRVTALAYLNAHERALLAVASHAGHLAVYSGEMQVWLLSDVLGGAGAGGAGAGAGGYSAPPPTLLRWCARRRHLALAGLAGSGAGAGAGGAGDGGPWSLVAGFADGSLRAWDERAPGAQAALHHHRAPVLCCAPRHARHKLVTGWSVVGGGVAGGGGRGRVAARVGRARARRAGRAAPPPRARAVLRAATRQAQAGHRLWGGGSLVAGVADGSLRAWDERAPGAQAALHHHRAPVLCCAPRHARHKLWGGGSLVAGVADGSLRAWDERAPGAQAALHHHRAPVLCCAPRHARHKLVTGWSVVGGGVAGGGGRGRVAARVGRARARRAGRAAPPPRAVLCCAPRHARHKLVTGWSVGGGGGSLVAGVADGSLRAGTSARPARRPRCTTTARRAVLRAATRQAQAGHRLVSSGGGGSLVAGVADGSLRAWDERAPGAQAALHHHRAPVLCCAPRHARHKLVTGWSVGGGGSLVAGVADGSLRAWDERAPVLCCAPRHARHKLWGGGSLVAGVADGSLRAWDERAPGAQAALHHHRAPVLCCAPRHARHKLVTGWSVVGGGGRWWGGRGRVAARVGRARARRAGRAAPPPRARAVLRAATRQAQAGHRLVSSGGGVAGGGVADGSLRAWDERAPGAQAALHHHRAPVLCCAPRHARHKLVTGWSVGGGGGSLVAGVADGSLRAWDERAPGAQAALHHHRAPVLCCAPRHARHKLVTGWSVVGGGGSLVAGVADGSLRAWDERAPGAQAALHHTARPCCAARRDTPGTSWSPAGRAAPPPRARAVLRAATRQAQAGHRLVSRGGGGSLVAGFADGSLRAWDERAPGAQAALHHHRAPVLCCAPRHARHKLVTGWSVGGGGGSLVAGVADGSLRAWDERAPGAQAALHHHRAPVLSGGGGSLVAGVADGSLRAWDERAPGAQAALHHHRAPVLCCAPRHARHKLVTGWSVVGGGGSLVAGVADGSLRAWDERAPGAQAALHHHRALVLCCAPRHARHKLVTGWSVVGGGGSLVAGVADGSLRAWDERAPGAQAALHHHRAPVLCCAPRHARHKLVTGCGGGGGSLVAGVADGSLRAWDERAPGAQAALHHHRAPVLCCAPRHARHKLVTGWGGGGSLVAGVADGSLRAWDERAPGAQAALHHHRAPVLCCAPRHARHKLGGGGSLVAGVADGSLRAWDERAPGAQAALHHHRAPVLCCAPRHARHKLVTGWSVVGGGVAGGGGRGRVAARVGRARARRAGRAAPPPRAVLCCAPRHARHKLVTGWSVVGGGSLVAGVADGSLRAWDERAPGAQAALHHHRAPVLCCAPRHARHKLVTGCGGGVAGGGVADGSLRAWDERAPGAQAALHHHRAPVLCCAPRHARHKLVTGCSGGGSLVAGVADGSLRAWDERAPGAQAALHHHRAPVLCCAPRHARHKLWGGGRWWRGSRTGRCARGRARARRAGRAAPPPRARAVLRAATRQAQAGHRLVSSGGGSLVAGVADGSLRAWDERAPGAQAALHHHRAPVLCCAPRHARHKLVTGWSVVGGGSLVAGVADGSLRAWDERAPGAQAALHHHARPCCAARRDTPGTSWSPAGRAAPPPRARAVLRAATRQAQAGHRLVSSGGGRWWRGSRTGRCARGTSARPARRPRCTTTARRAVLRAATRQAQAGHRLVSSGGGGSLVAGVADGSLRAWDERAPGAQAALHHHRAPVLCCAPRHARHKLGGGGSLVAGVADGSLRAWDERAPGAQAALHHHRAPVLCCAPRHARHKLASVLEVFVSRSMNGEIRIYDTRAMDAPAETLRAPGPLAAVAVHPLLDLIACYCFHYFHHKLIFINIFIVKVTYNFVKAKELSLTVIKIDVDLDVAKLQVKSELSSDLESLLTIVETPITSPCTNEDNQMFSSHSQQQSQQSQQQFECSGDKNVSKWG</sequence>